<evidence type="ECO:0000256" key="3">
    <source>
        <dbReference type="ARBA" id="ARBA00023015"/>
    </source>
</evidence>
<accession>A0ABD2WLJ3</accession>
<keyword evidence="4" id="KW-0238">DNA-binding</keyword>
<feature type="domain" description="Transcriptional coactivator p15 (PC4) C-terminal" evidence="8">
    <location>
        <begin position="95"/>
        <end position="147"/>
    </location>
</feature>
<protein>
    <recommendedName>
        <fullName evidence="8">Transcriptional coactivator p15 (PC4) C-terminal domain-containing protein</fullName>
    </recommendedName>
</protein>
<evidence type="ECO:0000256" key="1">
    <source>
        <dbReference type="ARBA" id="ARBA00004123"/>
    </source>
</evidence>
<comment type="subcellular location">
    <subcellularLocation>
        <location evidence="1">Nucleus</location>
    </subcellularLocation>
</comment>
<dbReference type="InterPro" id="IPR003173">
    <property type="entry name" value="PC4_C"/>
</dbReference>
<evidence type="ECO:0000256" key="5">
    <source>
        <dbReference type="ARBA" id="ARBA00023163"/>
    </source>
</evidence>
<sequence length="159" mass="17974">MPKSKETISTSESGSESEEEVKQKSMPASKKRQLQEKEKEKKKPKPKSESESEASEASEASDSEEEAKSKKRPKKTNNKAPAKKAKTNDDGETSWELGNMKFVTIRTFKGKLLVDIREKYMDKNSGDLKPGKKGISLNVENWKQFYDIVEEVNEAVKSQ</sequence>
<evidence type="ECO:0000256" key="4">
    <source>
        <dbReference type="ARBA" id="ARBA00023125"/>
    </source>
</evidence>
<evidence type="ECO:0000313" key="10">
    <source>
        <dbReference type="Proteomes" id="UP001627154"/>
    </source>
</evidence>
<dbReference type="PANTHER" id="PTHR13215">
    <property type="entry name" value="RNA POLYMERASE II TRANSCRIPTIONAL COACTIVATOR"/>
    <property type="match status" value="1"/>
</dbReference>
<dbReference type="EMBL" id="JBJJXI010000095">
    <property type="protein sequence ID" value="KAL3393883.1"/>
    <property type="molecule type" value="Genomic_DNA"/>
</dbReference>
<gene>
    <name evidence="9" type="ORF">TKK_011746</name>
</gene>
<keyword evidence="6" id="KW-0539">Nucleus</keyword>
<feature type="compositionally biased region" description="Acidic residues" evidence="7">
    <location>
        <begin position="51"/>
        <end position="65"/>
    </location>
</feature>
<dbReference type="Pfam" id="PF02229">
    <property type="entry name" value="PC4"/>
    <property type="match status" value="1"/>
</dbReference>
<keyword evidence="10" id="KW-1185">Reference proteome</keyword>
<dbReference type="Proteomes" id="UP001627154">
    <property type="component" value="Unassembled WGS sequence"/>
</dbReference>
<evidence type="ECO:0000256" key="2">
    <source>
        <dbReference type="ARBA" id="ARBA00009001"/>
    </source>
</evidence>
<keyword evidence="5" id="KW-0804">Transcription</keyword>
<proteinExistence type="inferred from homology"/>
<dbReference type="GO" id="GO:0005634">
    <property type="term" value="C:nucleus"/>
    <property type="evidence" value="ECO:0007669"/>
    <property type="project" value="UniProtKB-SubCell"/>
</dbReference>
<feature type="region of interest" description="Disordered" evidence="7">
    <location>
        <begin position="1"/>
        <end position="94"/>
    </location>
</feature>
<dbReference type="GO" id="GO:0003677">
    <property type="term" value="F:DNA binding"/>
    <property type="evidence" value="ECO:0007669"/>
    <property type="project" value="UniProtKB-KW"/>
</dbReference>
<comment type="similarity">
    <text evidence="2">Belongs to the transcriptional coactivator PC4 family.</text>
</comment>
<reference evidence="9 10" key="1">
    <citation type="journal article" date="2024" name="bioRxiv">
        <title>A reference genome for Trichogramma kaykai: A tiny desert-dwelling parasitoid wasp with competing sex-ratio distorters.</title>
        <authorList>
            <person name="Culotta J."/>
            <person name="Lindsey A.R."/>
        </authorList>
    </citation>
    <scope>NUCLEOTIDE SEQUENCE [LARGE SCALE GENOMIC DNA]</scope>
    <source>
        <strain evidence="9 10">KSX58</strain>
    </source>
</reference>
<dbReference type="InterPro" id="IPR045125">
    <property type="entry name" value="Sub1/Tcp4-like"/>
</dbReference>
<dbReference type="AlphaFoldDB" id="A0ABD2WLJ3"/>
<dbReference type="SUPFAM" id="SSF54447">
    <property type="entry name" value="ssDNA-binding transcriptional regulator domain"/>
    <property type="match status" value="1"/>
</dbReference>
<evidence type="ECO:0000313" key="9">
    <source>
        <dbReference type="EMBL" id="KAL3393883.1"/>
    </source>
</evidence>
<evidence type="ECO:0000256" key="6">
    <source>
        <dbReference type="ARBA" id="ARBA00023242"/>
    </source>
</evidence>
<comment type="caution">
    <text evidence="9">The sequence shown here is derived from an EMBL/GenBank/DDBJ whole genome shotgun (WGS) entry which is preliminary data.</text>
</comment>
<keyword evidence="3" id="KW-0805">Transcription regulation</keyword>
<feature type="compositionally biased region" description="Basic and acidic residues" evidence="7">
    <location>
        <begin position="33"/>
        <end position="50"/>
    </location>
</feature>
<feature type="compositionally biased region" description="Basic residues" evidence="7">
    <location>
        <begin position="69"/>
        <end position="85"/>
    </location>
</feature>
<organism evidence="9 10">
    <name type="scientific">Trichogramma kaykai</name>
    <dbReference type="NCBI Taxonomy" id="54128"/>
    <lineage>
        <taxon>Eukaryota</taxon>
        <taxon>Metazoa</taxon>
        <taxon>Ecdysozoa</taxon>
        <taxon>Arthropoda</taxon>
        <taxon>Hexapoda</taxon>
        <taxon>Insecta</taxon>
        <taxon>Pterygota</taxon>
        <taxon>Neoptera</taxon>
        <taxon>Endopterygota</taxon>
        <taxon>Hymenoptera</taxon>
        <taxon>Apocrita</taxon>
        <taxon>Proctotrupomorpha</taxon>
        <taxon>Chalcidoidea</taxon>
        <taxon>Trichogrammatidae</taxon>
        <taxon>Trichogramma</taxon>
    </lineage>
</organism>
<evidence type="ECO:0000256" key="7">
    <source>
        <dbReference type="SAM" id="MobiDB-lite"/>
    </source>
</evidence>
<dbReference type="InterPro" id="IPR009044">
    <property type="entry name" value="ssDNA-bd_transcriptional_reg"/>
</dbReference>
<name>A0ABD2WLJ3_9HYME</name>
<evidence type="ECO:0000259" key="8">
    <source>
        <dbReference type="Pfam" id="PF02229"/>
    </source>
</evidence>
<dbReference type="Gene3D" id="2.30.31.10">
    <property type="entry name" value="Transcriptional Coactivator Pc4, Chain A"/>
    <property type="match status" value="1"/>
</dbReference>